<feature type="domain" description="RNA polymerase sigma factor 70 region 4 type 2" evidence="6">
    <location>
        <begin position="119"/>
        <end position="171"/>
    </location>
</feature>
<comment type="similarity">
    <text evidence="1">Belongs to the sigma-70 factor family. ECF subfamily.</text>
</comment>
<reference evidence="7 8" key="1">
    <citation type="submission" date="2016-10" db="EMBL/GenBank/DDBJ databases">
        <authorList>
            <person name="de Groot N.N."/>
        </authorList>
    </citation>
    <scope>NUCLEOTIDE SEQUENCE [LARGE SCALE GENOMIC DNA]</scope>
    <source>
        <strain evidence="7 8">BS2772</strain>
    </source>
</reference>
<dbReference type="InterPro" id="IPR014284">
    <property type="entry name" value="RNA_pol_sigma-70_dom"/>
</dbReference>
<evidence type="ECO:0000256" key="1">
    <source>
        <dbReference type="ARBA" id="ARBA00010641"/>
    </source>
</evidence>
<organism evidence="7 8">
    <name type="scientific">Pseudomonas antarctica</name>
    <dbReference type="NCBI Taxonomy" id="219572"/>
    <lineage>
        <taxon>Bacteria</taxon>
        <taxon>Pseudomonadati</taxon>
        <taxon>Pseudomonadota</taxon>
        <taxon>Gammaproteobacteria</taxon>
        <taxon>Pseudomonadales</taxon>
        <taxon>Pseudomonadaceae</taxon>
        <taxon>Pseudomonas</taxon>
    </lineage>
</organism>
<accession>A0A1H0BR21</accession>
<dbReference type="InterPro" id="IPR013249">
    <property type="entry name" value="RNA_pol_sigma70_r4_t2"/>
</dbReference>
<dbReference type="InterPro" id="IPR013324">
    <property type="entry name" value="RNA_pol_sigma_r3/r4-like"/>
</dbReference>
<gene>
    <name evidence="7" type="ORF">SAMN04490179_4431</name>
</gene>
<evidence type="ECO:0000256" key="4">
    <source>
        <dbReference type="ARBA" id="ARBA00023163"/>
    </source>
</evidence>
<evidence type="ECO:0000259" key="5">
    <source>
        <dbReference type="Pfam" id="PF04542"/>
    </source>
</evidence>
<dbReference type="PANTHER" id="PTHR43133">
    <property type="entry name" value="RNA POLYMERASE ECF-TYPE SIGMA FACTO"/>
    <property type="match status" value="1"/>
</dbReference>
<dbReference type="InterPro" id="IPR007627">
    <property type="entry name" value="RNA_pol_sigma70_r2"/>
</dbReference>
<protein>
    <submittedName>
        <fullName evidence="7">RNA polymerase sigma-70 factor, ECF subfamily</fullName>
    </submittedName>
</protein>
<evidence type="ECO:0000313" key="8">
    <source>
        <dbReference type="Proteomes" id="UP000182470"/>
    </source>
</evidence>
<dbReference type="InterPro" id="IPR036388">
    <property type="entry name" value="WH-like_DNA-bd_sf"/>
</dbReference>
<keyword evidence="4" id="KW-0804">Transcription</keyword>
<feature type="domain" description="RNA polymerase sigma-70 region 2" evidence="5">
    <location>
        <begin position="22"/>
        <end position="87"/>
    </location>
</feature>
<evidence type="ECO:0000313" key="7">
    <source>
        <dbReference type="EMBL" id="SDN48056.1"/>
    </source>
</evidence>
<dbReference type="Gene3D" id="1.10.10.10">
    <property type="entry name" value="Winged helix-like DNA-binding domain superfamily/Winged helix DNA-binding domain"/>
    <property type="match status" value="1"/>
</dbReference>
<sequence>MRRHDIPASPGDCARQQTLTAMYSEHRGWLHGWLRKKLGCSHCAADLAHEAFIRVLLLAEPHTIKEPRAFLATTAVRLLIDGARRRRIEKAYMHALVIQCEDAGMPDPAAVHVALQALERIAEMLAGLPAKTREAFLFSRLDGLTYSEIATCLDVSPSTVKNYISTALVHCYHSLHVTDSLS</sequence>
<dbReference type="SUPFAM" id="SSF88659">
    <property type="entry name" value="Sigma3 and sigma4 domains of RNA polymerase sigma factors"/>
    <property type="match status" value="1"/>
</dbReference>
<evidence type="ECO:0000256" key="2">
    <source>
        <dbReference type="ARBA" id="ARBA00023015"/>
    </source>
</evidence>
<keyword evidence="2" id="KW-0805">Transcription regulation</keyword>
<dbReference type="Pfam" id="PF04542">
    <property type="entry name" value="Sigma70_r2"/>
    <property type="match status" value="1"/>
</dbReference>
<dbReference type="GO" id="GO:0003677">
    <property type="term" value="F:DNA binding"/>
    <property type="evidence" value="ECO:0007669"/>
    <property type="project" value="InterPro"/>
</dbReference>
<name>A0A1H0BR21_9PSED</name>
<dbReference type="RefSeq" id="WP_269457870.1">
    <property type="nucleotide sequence ID" value="NZ_JXDI01000003.1"/>
</dbReference>
<dbReference type="InterPro" id="IPR039425">
    <property type="entry name" value="RNA_pol_sigma-70-like"/>
</dbReference>
<evidence type="ECO:0000259" key="6">
    <source>
        <dbReference type="Pfam" id="PF08281"/>
    </source>
</evidence>
<dbReference type="NCBIfam" id="TIGR02937">
    <property type="entry name" value="sigma70-ECF"/>
    <property type="match status" value="1"/>
</dbReference>
<dbReference type="Proteomes" id="UP000182470">
    <property type="component" value="Chromosome I"/>
</dbReference>
<dbReference type="Pfam" id="PF08281">
    <property type="entry name" value="Sigma70_r4_2"/>
    <property type="match status" value="1"/>
</dbReference>
<dbReference type="Gene3D" id="1.10.1740.10">
    <property type="match status" value="1"/>
</dbReference>
<dbReference type="EMBL" id="LT629704">
    <property type="protein sequence ID" value="SDN48056.1"/>
    <property type="molecule type" value="Genomic_DNA"/>
</dbReference>
<evidence type="ECO:0000256" key="3">
    <source>
        <dbReference type="ARBA" id="ARBA00023082"/>
    </source>
</evidence>
<dbReference type="GO" id="GO:0016987">
    <property type="term" value="F:sigma factor activity"/>
    <property type="evidence" value="ECO:0007669"/>
    <property type="project" value="UniProtKB-KW"/>
</dbReference>
<dbReference type="AlphaFoldDB" id="A0A1H0BR21"/>
<dbReference type="InterPro" id="IPR013325">
    <property type="entry name" value="RNA_pol_sigma_r2"/>
</dbReference>
<proteinExistence type="inferred from homology"/>
<dbReference type="SUPFAM" id="SSF88946">
    <property type="entry name" value="Sigma2 domain of RNA polymerase sigma factors"/>
    <property type="match status" value="1"/>
</dbReference>
<dbReference type="PANTHER" id="PTHR43133:SF63">
    <property type="entry name" value="RNA POLYMERASE SIGMA FACTOR FECI-RELATED"/>
    <property type="match status" value="1"/>
</dbReference>
<dbReference type="GO" id="GO:0006352">
    <property type="term" value="P:DNA-templated transcription initiation"/>
    <property type="evidence" value="ECO:0007669"/>
    <property type="project" value="InterPro"/>
</dbReference>
<keyword evidence="3" id="KW-0731">Sigma factor</keyword>
<dbReference type="CDD" id="cd06171">
    <property type="entry name" value="Sigma70_r4"/>
    <property type="match status" value="1"/>
</dbReference>